<keyword evidence="3" id="KW-1185">Reference proteome</keyword>
<dbReference type="STRING" id="455432.AWN90_14730"/>
<proteinExistence type="predicted"/>
<dbReference type="PANTHER" id="PTHR45737:SF6">
    <property type="entry name" value="VON WILLEBRAND FACTOR A DOMAIN-CONTAINING PROTEIN 5A"/>
    <property type="match status" value="1"/>
</dbReference>
<name>A0A161X7M2_9NOCA</name>
<comment type="caution">
    <text evidence="2">The sequence shown here is derived from an EMBL/GenBank/DDBJ whole genome shotgun (WGS) entry which is preliminary data.</text>
</comment>
<evidence type="ECO:0000313" key="3">
    <source>
        <dbReference type="Proteomes" id="UP000076512"/>
    </source>
</evidence>
<dbReference type="PANTHER" id="PTHR45737">
    <property type="entry name" value="VON WILLEBRAND FACTOR A DOMAIN-CONTAINING PROTEIN 5A"/>
    <property type="match status" value="1"/>
</dbReference>
<dbReference type="Pfam" id="PF13768">
    <property type="entry name" value="VWA_3"/>
    <property type="match status" value="1"/>
</dbReference>
<dbReference type="SUPFAM" id="SSF53300">
    <property type="entry name" value="vWA-like"/>
    <property type="match status" value="1"/>
</dbReference>
<dbReference type="OrthoDB" id="568872at2"/>
<sequence length="428" mass="45819">MSSQATEGISVVVDQNQFLAEGADTVDAVVTVETAEDFAVAAPPPERLEIIIIDCSGSMGAGDRFPGARRATLTALDELPDGTLFAIVQGTAEAQVVFPRRGALQRAGHESRTAARNALDKLRPYGGTAMGTWLGLARQIAQQHPQAMAHAILLTDGKNEHEKPEQLAAEIARSQGVFTCDCRGVGTDYVVAELRSIASALHGSVDVVKEGAQLAADFQAMMRTSLAKTIPELTLRVWTPAGATVRFVKQVAPTIEDLTDRRVETGPQLGEYPLGAWGTEDRDYHVQIRVEPAAAGREKLAARVSVVAAGEVVGQGLVKAVWTTDTELSARISRRVAHYTGQAELAQVVQDGLAARKQGDIDTATAKLQRAVELAAESGNEGTAKLLRNVVEVDERTGTVRLRRGVDTFDEMALDARSTKTARVRKEP</sequence>
<feature type="domain" description="VWFA" evidence="1">
    <location>
        <begin position="50"/>
        <end position="230"/>
    </location>
</feature>
<accession>A0A161X7M2</accession>
<dbReference type="Gene3D" id="1.20.120.1690">
    <property type="match status" value="1"/>
</dbReference>
<protein>
    <recommendedName>
        <fullName evidence="1">VWFA domain-containing protein</fullName>
    </recommendedName>
</protein>
<dbReference type="InterPro" id="IPR041176">
    <property type="entry name" value="VWA_3_C"/>
</dbReference>
<evidence type="ECO:0000259" key="1">
    <source>
        <dbReference type="PROSITE" id="PS50234"/>
    </source>
</evidence>
<dbReference type="SMART" id="SM00327">
    <property type="entry name" value="VWA"/>
    <property type="match status" value="1"/>
</dbReference>
<dbReference type="Gene3D" id="2.60.40.3670">
    <property type="match status" value="1"/>
</dbReference>
<dbReference type="RefSeq" id="WP_067581068.1">
    <property type="nucleotide sequence ID" value="NZ_JABMCZ010000002.1"/>
</dbReference>
<dbReference type="Pfam" id="PF18571">
    <property type="entry name" value="VWA_3_C"/>
    <property type="match status" value="1"/>
</dbReference>
<dbReference type="AlphaFoldDB" id="A0A161X7M2"/>
<dbReference type="PROSITE" id="PS50234">
    <property type="entry name" value="VWFA"/>
    <property type="match status" value="1"/>
</dbReference>
<dbReference type="Proteomes" id="UP000076512">
    <property type="component" value="Unassembled WGS sequence"/>
</dbReference>
<dbReference type="InterPro" id="IPR002035">
    <property type="entry name" value="VWF_A"/>
</dbReference>
<evidence type="ECO:0000313" key="2">
    <source>
        <dbReference type="EMBL" id="KZM68998.1"/>
    </source>
</evidence>
<dbReference type="EMBL" id="LWGR01000021">
    <property type="protein sequence ID" value="KZM68998.1"/>
    <property type="molecule type" value="Genomic_DNA"/>
</dbReference>
<organism evidence="2 3">
    <name type="scientific">Nocardia terpenica</name>
    <dbReference type="NCBI Taxonomy" id="455432"/>
    <lineage>
        <taxon>Bacteria</taxon>
        <taxon>Bacillati</taxon>
        <taxon>Actinomycetota</taxon>
        <taxon>Actinomycetes</taxon>
        <taxon>Mycobacteriales</taxon>
        <taxon>Nocardiaceae</taxon>
        <taxon>Nocardia</taxon>
    </lineage>
</organism>
<gene>
    <name evidence="2" type="ORF">AWN90_14730</name>
</gene>
<dbReference type="InterPro" id="IPR036465">
    <property type="entry name" value="vWFA_dom_sf"/>
</dbReference>
<dbReference type="Gene3D" id="3.40.50.410">
    <property type="entry name" value="von Willebrand factor, type A domain"/>
    <property type="match status" value="1"/>
</dbReference>
<reference evidence="2 3" key="1">
    <citation type="submission" date="2016-04" db="EMBL/GenBank/DDBJ databases">
        <authorList>
            <person name="Evans L.H."/>
            <person name="Alamgir A."/>
            <person name="Owens N."/>
            <person name="Weber N.D."/>
            <person name="Virtaneva K."/>
            <person name="Barbian K."/>
            <person name="Babar A."/>
            <person name="Rosenke K."/>
        </authorList>
    </citation>
    <scope>NUCLEOTIDE SEQUENCE [LARGE SCALE GENOMIC DNA]</scope>
    <source>
        <strain evidence="2 3">IFM 0406</strain>
    </source>
</reference>